<evidence type="ECO:0000313" key="1">
    <source>
        <dbReference type="EMBL" id="KAJ4438296.1"/>
    </source>
</evidence>
<evidence type="ECO:0008006" key="3">
    <source>
        <dbReference type="Google" id="ProtNLM"/>
    </source>
</evidence>
<name>A0ABQ8SVS0_PERAM</name>
<gene>
    <name evidence="1" type="ORF">ANN_14235</name>
</gene>
<dbReference type="EMBL" id="JAJSOF020000019">
    <property type="protein sequence ID" value="KAJ4438296.1"/>
    <property type="molecule type" value="Genomic_DNA"/>
</dbReference>
<proteinExistence type="predicted"/>
<evidence type="ECO:0000313" key="2">
    <source>
        <dbReference type="Proteomes" id="UP001148838"/>
    </source>
</evidence>
<accession>A0ABQ8SVS0</accession>
<comment type="caution">
    <text evidence="1">The sequence shown here is derived from an EMBL/GenBank/DDBJ whole genome shotgun (WGS) entry which is preliminary data.</text>
</comment>
<reference evidence="1 2" key="1">
    <citation type="journal article" date="2022" name="Allergy">
        <title>Genome assembly and annotation of Periplaneta americana reveal a comprehensive cockroach allergen profile.</title>
        <authorList>
            <person name="Wang L."/>
            <person name="Xiong Q."/>
            <person name="Saelim N."/>
            <person name="Wang L."/>
            <person name="Nong W."/>
            <person name="Wan A.T."/>
            <person name="Shi M."/>
            <person name="Liu X."/>
            <person name="Cao Q."/>
            <person name="Hui J.H.L."/>
            <person name="Sookrung N."/>
            <person name="Leung T.F."/>
            <person name="Tungtrongchitr A."/>
            <person name="Tsui S.K.W."/>
        </authorList>
    </citation>
    <scope>NUCLEOTIDE SEQUENCE [LARGE SCALE GENOMIC DNA]</scope>
    <source>
        <strain evidence="1">PWHHKU_190912</strain>
    </source>
</reference>
<protein>
    <recommendedName>
        <fullName evidence="3">MADF domain-containing protein</fullName>
    </recommendedName>
</protein>
<dbReference type="Proteomes" id="UP001148838">
    <property type="component" value="Unassembled WGS sequence"/>
</dbReference>
<sequence>MVERRKNKESKRDDWYDDECRVAKKMAEEALRVFIRVGNDESRIRYVQLRRNYKDIIQLKKTNWELRKAGASPSDIRTKTDLDIHKRKVTEYQKIFPVRGHSYCQCDRNFAMYSKKLKRKSRVATGPDYDNIISFHYYDFRDFVEDNLTEKNNAPLPQTIAKVKENLNPITISGTETERGFSIIITNE</sequence>
<organism evidence="1 2">
    <name type="scientific">Periplaneta americana</name>
    <name type="common">American cockroach</name>
    <name type="synonym">Blatta americana</name>
    <dbReference type="NCBI Taxonomy" id="6978"/>
    <lineage>
        <taxon>Eukaryota</taxon>
        <taxon>Metazoa</taxon>
        <taxon>Ecdysozoa</taxon>
        <taxon>Arthropoda</taxon>
        <taxon>Hexapoda</taxon>
        <taxon>Insecta</taxon>
        <taxon>Pterygota</taxon>
        <taxon>Neoptera</taxon>
        <taxon>Polyneoptera</taxon>
        <taxon>Dictyoptera</taxon>
        <taxon>Blattodea</taxon>
        <taxon>Blattoidea</taxon>
        <taxon>Blattidae</taxon>
        <taxon>Blattinae</taxon>
        <taxon>Periplaneta</taxon>
    </lineage>
</organism>
<keyword evidence="2" id="KW-1185">Reference proteome</keyword>